<reference evidence="2 3" key="1">
    <citation type="submission" date="2018-11" db="EMBL/GenBank/DDBJ databases">
        <title>Sequencing the genomes of 1000 actinobacteria strains.</title>
        <authorList>
            <person name="Klenk H.-P."/>
        </authorList>
    </citation>
    <scope>NUCLEOTIDE SEQUENCE [LARGE SCALE GENOMIC DNA]</scope>
    <source>
        <strain evidence="2 3">DSM 11294</strain>
    </source>
</reference>
<gene>
    <name evidence="2" type="ORF">EDD31_1545</name>
</gene>
<keyword evidence="1" id="KW-0472">Membrane</keyword>
<keyword evidence="1" id="KW-0812">Transmembrane</keyword>
<dbReference type="EMBL" id="RKHK01000001">
    <property type="protein sequence ID" value="ROR73177.1"/>
    <property type="molecule type" value="Genomic_DNA"/>
</dbReference>
<evidence type="ECO:0000256" key="1">
    <source>
        <dbReference type="SAM" id="Phobius"/>
    </source>
</evidence>
<protein>
    <submittedName>
        <fullName evidence="2">Uncharacterized protein</fullName>
    </submittedName>
</protein>
<name>A0A3N2BD46_9MICO</name>
<dbReference type="AlphaFoldDB" id="A0A3N2BD46"/>
<dbReference type="RefSeq" id="WP_123303632.1">
    <property type="nucleotide sequence ID" value="NZ_RKHK01000001.1"/>
</dbReference>
<keyword evidence="1" id="KW-1133">Transmembrane helix</keyword>
<evidence type="ECO:0000313" key="3">
    <source>
        <dbReference type="Proteomes" id="UP000280668"/>
    </source>
</evidence>
<sequence length="114" mass="12302">MIISLALLAWSLTSVVIATLQARKATDRIRLISLSTNTLAVLALARALAPWPGATGWGWTASALGFSAMLVFAASRWPELAPYPEDTSEKKRRWAPLGALSPLALVALVIWTFI</sequence>
<comment type="caution">
    <text evidence="2">The sequence shown here is derived from an EMBL/GenBank/DDBJ whole genome shotgun (WGS) entry which is preliminary data.</text>
</comment>
<proteinExistence type="predicted"/>
<keyword evidence="3" id="KW-1185">Reference proteome</keyword>
<dbReference type="Proteomes" id="UP000280668">
    <property type="component" value="Unassembled WGS sequence"/>
</dbReference>
<organism evidence="2 3">
    <name type="scientific">Bogoriella caseilytica</name>
    <dbReference type="NCBI Taxonomy" id="56055"/>
    <lineage>
        <taxon>Bacteria</taxon>
        <taxon>Bacillati</taxon>
        <taxon>Actinomycetota</taxon>
        <taxon>Actinomycetes</taxon>
        <taxon>Micrococcales</taxon>
        <taxon>Bogoriellaceae</taxon>
        <taxon>Bogoriella</taxon>
    </lineage>
</organism>
<feature type="transmembrane region" description="Helical" evidence="1">
    <location>
        <begin position="94"/>
        <end position="113"/>
    </location>
</feature>
<evidence type="ECO:0000313" key="2">
    <source>
        <dbReference type="EMBL" id="ROR73177.1"/>
    </source>
</evidence>
<accession>A0A3N2BD46</accession>
<feature type="transmembrane region" description="Helical" evidence="1">
    <location>
        <begin position="28"/>
        <end position="49"/>
    </location>
</feature>
<feature type="transmembrane region" description="Helical" evidence="1">
    <location>
        <begin position="56"/>
        <end position="74"/>
    </location>
</feature>